<organism evidence="2 3">
    <name type="scientific">Pan troglodytes</name>
    <name type="common">Chimpanzee</name>
    <dbReference type="NCBI Taxonomy" id="9598"/>
    <lineage>
        <taxon>Eukaryota</taxon>
        <taxon>Metazoa</taxon>
        <taxon>Chordata</taxon>
        <taxon>Craniata</taxon>
        <taxon>Vertebrata</taxon>
        <taxon>Euteleostomi</taxon>
        <taxon>Mammalia</taxon>
        <taxon>Eutheria</taxon>
        <taxon>Euarchontoglires</taxon>
        <taxon>Primates</taxon>
        <taxon>Haplorrhini</taxon>
        <taxon>Catarrhini</taxon>
        <taxon>Hominidae</taxon>
        <taxon>Pan</taxon>
    </lineage>
</organism>
<protein>
    <submittedName>
        <fullName evidence="2">ERN2 isoform 4</fullName>
    </submittedName>
</protein>
<comment type="caution">
    <text evidence="2">The sequence shown here is derived from an EMBL/GenBank/DDBJ whole genome shotgun (WGS) entry which is preliminary data.</text>
</comment>
<accession>A0A2J8JK63</accession>
<proteinExistence type="predicted"/>
<evidence type="ECO:0000313" key="3">
    <source>
        <dbReference type="Proteomes" id="UP000236370"/>
    </source>
</evidence>
<name>A0A2J8JK63_PANTR</name>
<gene>
    <name evidence="2" type="ORF">CK820_G0046836</name>
</gene>
<dbReference type="EMBL" id="NBAG03000450">
    <property type="protein sequence ID" value="PNI23149.1"/>
    <property type="molecule type" value="Genomic_DNA"/>
</dbReference>
<reference evidence="2 3" key="1">
    <citation type="submission" date="2017-12" db="EMBL/GenBank/DDBJ databases">
        <title>High-resolution comparative analysis of great ape genomes.</title>
        <authorList>
            <person name="Pollen A."/>
            <person name="Hastie A."/>
            <person name="Hormozdiari F."/>
            <person name="Dougherty M."/>
            <person name="Liu R."/>
            <person name="Chaisson M."/>
            <person name="Hoppe E."/>
            <person name="Hill C."/>
            <person name="Pang A."/>
            <person name="Hillier L."/>
            <person name="Baker C."/>
            <person name="Armstrong J."/>
            <person name="Shendure J."/>
            <person name="Paten B."/>
            <person name="Wilson R."/>
            <person name="Chao H."/>
            <person name="Schneider V."/>
            <person name="Ventura M."/>
            <person name="Kronenberg Z."/>
            <person name="Murali S."/>
            <person name="Gordon D."/>
            <person name="Cantsilieris S."/>
            <person name="Munson K."/>
            <person name="Nelson B."/>
            <person name="Raja A."/>
            <person name="Underwood J."/>
            <person name="Diekhans M."/>
            <person name="Fiddes I."/>
            <person name="Haussler D."/>
            <person name="Eichler E."/>
        </authorList>
    </citation>
    <scope>NUCLEOTIDE SEQUENCE [LARGE SCALE GENOMIC DNA]</scope>
    <source>
        <strain evidence="2">Yerkes chimp pedigree #C0471</strain>
    </source>
</reference>
<feature type="chain" id="PRO_5014367695" evidence="1">
    <location>
        <begin position="37"/>
        <end position="80"/>
    </location>
</feature>
<evidence type="ECO:0000313" key="2">
    <source>
        <dbReference type="EMBL" id="PNI23149.1"/>
    </source>
</evidence>
<keyword evidence="1" id="KW-0732">Signal</keyword>
<feature type="signal peptide" evidence="1">
    <location>
        <begin position="1"/>
        <end position="36"/>
    </location>
</feature>
<dbReference type="AlphaFoldDB" id="A0A2J8JK63"/>
<sequence>MASAVRGSRPWPRLGLQLQFAALLLGTLSPQGCGWATRMLGLLLGAQPHPVCSRRDWSRFILSGQRTSCWCPPWMEVSTH</sequence>
<dbReference type="Proteomes" id="UP000236370">
    <property type="component" value="Unassembled WGS sequence"/>
</dbReference>
<evidence type="ECO:0000256" key="1">
    <source>
        <dbReference type="SAM" id="SignalP"/>
    </source>
</evidence>